<dbReference type="PROSITE" id="PS51402">
    <property type="entry name" value="CATALASE_3"/>
    <property type="match status" value="1"/>
</dbReference>
<comment type="cofactor">
    <cofactor evidence="1">
        <name>NADP(+)</name>
        <dbReference type="ChEBI" id="CHEBI:58349"/>
    </cofactor>
</comment>
<dbReference type="PROSITE" id="PS00438">
    <property type="entry name" value="CATALASE_2"/>
    <property type="match status" value="1"/>
</dbReference>
<keyword evidence="11 13" id="KW-0376">Hydrogen peroxide</keyword>
<keyword evidence="18" id="KW-1185">Reference proteome</keyword>
<comment type="subcellular location">
    <subcellularLocation>
        <location evidence="2">Peroxisome matrix</location>
    </subcellularLocation>
</comment>
<dbReference type="FunFam" id="2.40.180.10:FF:000001">
    <property type="entry name" value="Catalase"/>
    <property type="match status" value="1"/>
</dbReference>
<dbReference type="eggNOG" id="KOG0047">
    <property type="taxonomic scope" value="Eukaryota"/>
</dbReference>
<dbReference type="GO" id="GO:0046872">
    <property type="term" value="F:metal ion binding"/>
    <property type="evidence" value="ECO:0007669"/>
    <property type="project" value="UniProtKB-KW"/>
</dbReference>
<dbReference type="STRING" id="8128.ENSONIP00000016189"/>
<feature type="region of interest" description="Disordered" evidence="15">
    <location>
        <begin position="1"/>
        <end position="33"/>
    </location>
</feature>
<dbReference type="SMART" id="SM01060">
    <property type="entry name" value="Catalase"/>
    <property type="match status" value="1"/>
</dbReference>
<reference evidence="17" key="3">
    <citation type="submission" date="2025-09" db="UniProtKB">
        <authorList>
            <consortium name="Ensembl"/>
        </authorList>
    </citation>
    <scope>IDENTIFICATION</scope>
</reference>
<evidence type="ECO:0000256" key="3">
    <source>
        <dbReference type="ARBA" id="ARBA00005329"/>
    </source>
</evidence>
<dbReference type="AlphaFoldDB" id="I3K4Z4"/>
<evidence type="ECO:0000256" key="9">
    <source>
        <dbReference type="ARBA" id="ARBA00023004"/>
    </source>
</evidence>
<comment type="catalytic activity">
    <reaction evidence="12 13">
        <text>2 H2O2 = O2 + 2 H2O</text>
        <dbReference type="Rhea" id="RHEA:20309"/>
        <dbReference type="ChEBI" id="CHEBI:15377"/>
        <dbReference type="ChEBI" id="CHEBI:15379"/>
        <dbReference type="ChEBI" id="CHEBI:16240"/>
        <dbReference type="EC" id="1.11.1.6"/>
    </reaction>
</comment>
<evidence type="ECO:0000256" key="14">
    <source>
        <dbReference type="RuleBase" id="RU004142"/>
    </source>
</evidence>
<dbReference type="PROSITE" id="PS00437">
    <property type="entry name" value="CATALASE_1"/>
    <property type="match status" value="2"/>
</dbReference>
<dbReference type="PANTHER" id="PTHR11465">
    <property type="entry name" value="CATALASE"/>
    <property type="match status" value="1"/>
</dbReference>
<keyword evidence="7 13" id="KW-0479">Metal-binding</keyword>
<name>I3K4Z4_ORENI</name>
<dbReference type="InterPro" id="IPR010582">
    <property type="entry name" value="Catalase_immune_responsive"/>
</dbReference>
<dbReference type="InParanoid" id="I3K4Z4"/>
<dbReference type="GO" id="GO:0005782">
    <property type="term" value="C:peroxisomal matrix"/>
    <property type="evidence" value="ECO:0007669"/>
    <property type="project" value="UniProtKB-SubCell"/>
</dbReference>
<comment type="similarity">
    <text evidence="3 13">Belongs to the catalase family.</text>
</comment>
<reference evidence="18" key="1">
    <citation type="submission" date="2012-01" db="EMBL/GenBank/DDBJ databases">
        <title>The Genome Sequence of Oreochromis niloticus (Nile Tilapia).</title>
        <authorList>
            <consortium name="Broad Institute Genome Assembly Team"/>
            <consortium name="Broad Institute Sequencing Platform"/>
            <person name="Di Palma F."/>
            <person name="Johnson J."/>
            <person name="Lander E.S."/>
            <person name="Lindblad-Toh K."/>
        </authorList>
    </citation>
    <scope>NUCLEOTIDE SEQUENCE [LARGE SCALE GENOMIC DNA]</scope>
</reference>
<evidence type="ECO:0000256" key="6">
    <source>
        <dbReference type="ARBA" id="ARBA00022617"/>
    </source>
</evidence>
<evidence type="ECO:0000256" key="2">
    <source>
        <dbReference type="ARBA" id="ARBA00004253"/>
    </source>
</evidence>
<dbReference type="SUPFAM" id="SSF56634">
    <property type="entry name" value="Heme-dependent catalase-like"/>
    <property type="match status" value="2"/>
</dbReference>
<keyword evidence="10" id="KW-0576">Peroxisome</keyword>
<evidence type="ECO:0000256" key="15">
    <source>
        <dbReference type="SAM" id="MobiDB-lite"/>
    </source>
</evidence>
<dbReference type="PANTHER" id="PTHR11465:SF9">
    <property type="entry name" value="CATALASE"/>
    <property type="match status" value="1"/>
</dbReference>
<dbReference type="PRINTS" id="PR00067">
    <property type="entry name" value="CATALASE"/>
</dbReference>
<dbReference type="Pfam" id="PF00199">
    <property type="entry name" value="Catalase"/>
    <property type="match status" value="2"/>
</dbReference>
<dbReference type="InterPro" id="IPR020835">
    <property type="entry name" value="Catalase_sf"/>
</dbReference>
<evidence type="ECO:0000256" key="5">
    <source>
        <dbReference type="ARBA" id="ARBA00022559"/>
    </source>
</evidence>
<feature type="compositionally biased region" description="Basic and acidic residues" evidence="15">
    <location>
        <begin position="1"/>
        <end position="10"/>
    </location>
</feature>
<dbReference type="Ensembl" id="ENSONIT00000016204.2">
    <property type="protein sequence ID" value="ENSONIP00000016189.2"/>
    <property type="gene ID" value="ENSONIG00000012865.2"/>
</dbReference>
<keyword evidence="8 13" id="KW-0560">Oxidoreductase</keyword>
<evidence type="ECO:0000256" key="13">
    <source>
        <dbReference type="RuleBase" id="RU000498"/>
    </source>
</evidence>
<sequence>MADNRDKATDQMKTWKANRGSQKPDVLTTGGGHPVGDKLNLQTAGPRGPLLVQDVVFTDEMAHFDRERIPERVVHAKGAGAFGYFEVTHDITRYCKAKVFEHVGKTTPIAVRFSTVGVFIVRSWPCDAGESGSADTVRDPRGFAVKFYTEDGNWDLTGNNTPIFFIRDAMLFPSFVHSQKRNPQTHMKDPDMVWDFWSLRPESLHQVSFLFSDRGLPDGHRHMNGYGSHTFKLVNADGERVYCKFHYKTNQGIKNLTVEEADRLAATKPDYGIADLFNAIANGNYPSWTFYIQVMTFEQAEKFRFNPFDLTKVWSHKEYPLIPVGKLVLNRNPVNYFAEVEQLAFDPSNMPPGIEPSPDKMLQGRLFSYPDTHRHRLGANYLQIPVNCPFRARVANYQRDGPMCMYDNQGGAPNYYPNSFSAPETQPQFMESKFQVSADVARYNSSDEDNVTQGRLFSYPDTHRHRLGANYLQIPVNCPFRARVANYQRDGPMCMYDNQGGAPNYYPNSFSAPETQPQFMESKFQVSADVARYNSSDEDNVTQVRTFYTQVLNEEERQRLCQNMAGSLKGAQLFIQKRMVENLKAVHPDYGNRVETLLKKYNAEAKKDATLHVYSRPGAAALAASSKM</sequence>
<dbReference type="Pfam" id="PF06628">
    <property type="entry name" value="Catalase-rel"/>
    <property type="match status" value="1"/>
</dbReference>
<keyword evidence="9 13" id="KW-0408">Iron</keyword>
<dbReference type="GO" id="GO:0042744">
    <property type="term" value="P:hydrogen peroxide catabolic process"/>
    <property type="evidence" value="ECO:0007669"/>
    <property type="project" value="UniProtKB-KW"/>
</dbReference>
<feature type="domain" description="Catalase core" evidence="16">
    <location>
        <begin position="28"/>
        <end position="424"/>
    </location>
</feature>
<evidence type="ECO:0000256" key="8">
    <source>
        <dbReference type="ARBA" id="ARBA00023002"/>
    </source>
</evidence>
<dbReference type="HOGENOM" id="CLU_010645_2_0_1"/>
<evidence type="ECO:0000313" key="17">
    <source>
        <dbReference type="Ensembl" id="ENSONIP00000016189.2"/>
    </source>
</evidence>
<dbReference type="GO" id="GO:0004096">
    <property type="term" value="F:catalase activity"/>
    <property type="evidence" value="ECO:0007669"/>
    <property type="project" value="UniProtKB-EC"/>
</dbReference>
<reference evidence="17" key="2">
    <citation type="submission" date="2025-08" db="UniProtKB">
        <authorList>
            <consortium name="Ensembl"/>
        </authorList>
    </citation>
    <scope>IDENTIFICATION</scope>
</reference>
<dbReference type="GO" id="GO:0042542">
    <property type="term" value="P:response to hydrogen peroxide"/>
    <property type="evidence" value="ECO:0007669"/>
    <property type="project" value="TreeGrafter"/>
</dbReference>
<evidence type="ECO:0000256" key="12">
    <source>
        <dbReference type="ARBA" id="ARBA00049254"/>
    </source>
</evidence>
<dbReference type="InterPro" id="IPR024708">
    <property type="entry name" value="Catalase_AS"/>
</dbReference>
<evidence type="ECO:0000256" key="10">
    <source>
        <dbReference type="ARBA" id="ARBA00023140"/>
    </source>
</evidence>
<dbReference type="GO" id="GO:0046688">
    <property type="term" value="P:response to copper ion"/>
    <property type="evidence" value="ECO:0007669"/>
    <property type="project" value="Ensembl"/>
</dbReference>
<comment type="function">
    <text evidence="14">Catalyzes the degradation of hydrogen peroxide (H(2)O(2)) generated by peroxisomal oxidases to water and oxygen, thereby protecting cells from the toxic effects of hydrogen peroxide.</text>
</comment>
<dbReference type="InterPro" id="IPR002226">
    <property type="entry name" value="Catalase_haem_BS"/>
</dbReference>
<gene>
    <name evidence="17" type="primary">CAT</name>
    <name evidence="17" type="synonym">LOC109202929</name>
</gene>
<dbReference type="InterPro" id="IPR018028">
    <property type="entry name" value="Catalase"/>
</dbReference>
<dbReference type="EC" id="1.11.1.6" evidence="13"/>
<dbReference type="GO" id="GO:0005739">
    <property type="term" value="C:mitochondrion"/>
    <property type="evidence" value="ECO:0007669"/>
    <property type="project" value="TreeGrafter"/>
</dbReference>
<dbReference type="FunCoup" id="I3K4Z4">
    <property type="interactions" value="1306"/>
</dbReference>
<organism evidence="17 18">
    <name type="scientific">Oreochromis niloticus</name>
    <name type="common">Nile tilapia</name>
    <name type="synonym">Tilapia nilotica</name>
    <dbReference type="NCBI Taxonomy" id="8128"/>
    <lineage>
        <taxon>Eukaryota</taxon>
        <taxon>Metazoa</taxon>
        <taxon>Chordata</taxon>
        <taxon>Craniata</taxon>
        <taxon>Vertebrata</taxon>
        <taxon>Euteleostomi</taxon>
        <taxon>Actinopterygii</taxon>
        <taxon>Neopterygii</taxon>
        <taxon>Teleostei</taxon>
        <taxon>Neoteleostei</taxon>
        <taxon>Acanthomorphata</taxon>
        <taxon>Ovalentaria</taxon>
        <taxon>Cichlomorphae</taxon>
        <taxon>Cichliformes</taxon>
        <taxon>Cichlidae</taxon>
        <taxon>African cichlids</taxon>
        <taxon>Pseudocrenilabrinae</taxon>
        <taxon>Oreochromini</taxon>
        <taxon>Oreochromis</taxon>
    </lineage>
</organism>
<dbReference type="InterPro" id="IPR040333">
    <property type="entry name" value="Catalase_3"/>
</dbReference>
<keyword evidence="5 13" id="KW-0575">Peroxidase</keyword>
<dbReference type="Proteomes" id="UP000005207">
    <property type="component" value="Linkage group LG7"/>
</dbReference>
<evidence type="ECO:0000259" key="16">
    <source>
        <dbReference type="SMART" id="SM01060"/>
    </source>
</evidence>
<evidence type="ECO:0000256" key="7">
    <source>
        <dbReference type="ARBA" id="ARBA00022723"/>
    </source>
</evidence>
<protein>
    <recommendedName>
        <fullName evidence="4 13">Catalase</fullName>
        <ecNumber evidence="13">1.11.1.6</ecNumber>
    </recommendedName>
</protein>
<accession>I3K4Z4</accession>
<dbReference type="GO" id="GO:0020037">
    <property type="term" value="F:heme binding"/>
    <property type="evidence" value="ECO:0007669"/>
    <property type="project" value="InterPro"/>
</dbReference>
<dbReference type="CDD" id="cd08156">
    <property type="entry name" value="catalase_clade_3"/>
    <property type="match status" value="1"/>
</dbReference>
<dbReference type="GeneTree" id="ENSGT00390000018100"/>
<keyword evidence="6 13" id="KW-0349">Heme</keyword>
<dbReference type="InterPro" id="IPR011614">
    <property type="entry name" value="Catalase_core"/>
</dbReference>
<dbReference type="Gene3D" id="2.40.180.10">
    <property type="entry name" value="Catalase core domain"/>
    <property type="match status" value="2"/>
</dbReference>
<evidence type="ECO:0000256" key="1">
    <source>
        <dbReference type="ARBA" id="ARBA00001937"/>
    </source>
</evidence>
<proteinExistence type="inferred from homology"/>
<evidence type="ECO:0000256" key="11">
    <source>
        <dbReference type="ARBA" id="ARBA00023324"/>
    </source>
</evidence>
<evidence type="ECO:0000313" key="18">
    <source>
        <dbReference type="Proteomes" id="UP000005207"/>
    </source>
</evidence>
<evidence type="ECO:0000256" key="4">
    <source>
        <dbReference type="ARBA" id="ARBA00014132"/>
    </source>
</evidence>